<keyword evidence="2" id="KW-1134">Transmembrane beta strand</keyword>
<evidence type="ECO:0000313" key="13">
    <source>
        <dbReference type="Proteomes" id="UP000439314"/>
    </source>
</evidence>
<organism evidence="10 13">
    <name type="scientific">Xanthomonas sontii</name>
    <dbReference type="NCBI Taxonomy" id="2650745"/>
    <lineage>
        <taxon>Bacteria</taxon>
        <taxon>Pseudomonadati</taxon>
        <taxon>Pseudomonadota</taxon>
        <taxon>Gammaproteobacteria</taxon>
        <taxon>Lysobacterales</taxon>
        <taxon>Lysobacteraceae</taxon>
        <taxon>Xanthomonas</taxon>
    </lineage>
</organism>
<sequence>MAQAQDDTRRLLEQRDQGQALERERALVQEPATGERPSIVVDGMSYVVAPTANDVGRALYLSLQNKQWPAVQRFLAEYLTLPERDPLLVHYAQGAVARNRGRYGDAEREYRALLTLQPDFLPGRLELARVLFEDQQDREAEQAFAAIAASIDAGDPRTEGVRNTIAGFRQALANRRDWNGTFALGPAWSDNVNRTSASSICLLPLEGRCYFSRSTPTAIVAFGADYDASAERRLPLRGHHGLYLRTLLFGQSYRDNGAYNELTALTQAGYSYRSGRHSLALAPSFDYYALGNQALYGAWGVHAEWSWSLSPRSLVKLEGDWKDMRYRRRAYAASYDAITRGASATYFRSLDARWTVFAGVDASDTAAVQDTEAYLQRGVRLGGSRQWPGGIDATVFASYRLRDYGAYSAVLRARRHDAERTYTLVLRAPRLAAGGFVPLLTLRHNRVRSNVDWLYGYERNTINLKLEHAL</sequence>
<keyword evidence="3" id="KW-0812">Transmembrane</keyword>
<dbReference type="AlphaFoldDB" id="A0A6N7Q6M9"/>
<dbReference type="EMBL" id="WJPN01000002">
    <property type="protein sequence ID" value="MRG99509.1"/>
    <property type="molecule type" value="Genomic_DNA"/>
</dbReference>
<reference evidence="12 13" key="1">
    <citation type="submission" date="2019-11" db="EMBL/GenBank/DDBJ databases">
        <title>First report of rice panicle blight caused by Xanthomonas sp. in Iran.</title>
        <authorList>
            <person name="Mirghasempour S.A."/>
            <person name="Huang S."/>
            <person name="Brady C.L."/>
            <person name="Studholme D.J."/>
        </authorList>
    </citation>
    <scope>NUCLEOTIDE SEQUENCE [LARGE SCALE GENOMIC DNA]</scope>
    <source>
        <strain evidence="10 13">ASD011</strain>
        <strain evidence="12">SAM114</strain>
    </source>
</reference>
<evidence type="ECO:0000256" key="7">
    <source>
        <dbReference type="ARBA" id="ARBA00023609"/>
    </source>
</evidence>
<keyword evidence="6" id="KW-0998">Cell outer membrane</keyword>
<feature type="domain" description="Surface lipoprotein assembly modifier N-terminal TPR repeats region" evidence="9">
    <location>
        <begin position="53"/>
        <end position="144"/>
    </location>
</feature>
<evidence type="ECO:0000256" key="5">
    <source>
        <dbReference type="ARBA" id="ARBA00023136"/>
    </source>
</evidence>
<dbReference type="Pfam" id="PF04575">
    <property type="entry name" value="SlipAM"/>
    <property type="match status" value="1"/>
</dbReference>
<comment type="caution">
    <text evidence="10">The sequence shown here is derived from an EMBL/GenBank/DDBJ whole genome shotgun (WGS) entry which is preliminary data.</text>
</comment>
<dbReference type="RefSeq" id="WP_153750734.1">
    <property type="nucleotide sequence ID" value="NZ_WJPM01000002.1"/>
</dbReference>
<gene>
    <name evidence="10" type="ORF">GIY21_04290</name>
    <name evidence="11" type="ORF">GIY22_04280</name>
</gene>
<dbReference type="Gene3D" id="1.25.40.10">
    <property type="entry name" value="Tetratricopeptide repeat domain"/>
    <property type="match status" value="1"/>
</dbReference>
<keyword evidence="12" id="KW-1185">Reference proteome</keyword>
<evidence type="ECO:0000313" key="12">
    <source>
        <dbReference type="Proteomes" id="UP000437931"/>
    </source>
</evidence>
<accession>A0A6N7Q6M9</accession>
<dbReference type="InterPro" id="IPR007655">
    <property type="entry name" value="Slam_C"/>
</dbReference>
<dbReference type="Pfam" id="PF24575">
    <property type="entry name" value="TPR_Slam"/>
    <property type="match status" value="1"/>
</dbReference>
<comment type="similarity">
    <text evidence="7">Belongs to the Slam family.</text>
</comment>
<keyword evidence="5" id="KW-0472">Membrane</keyword>
<dbReference type="GO" id="GO:0009279">
    <property type="term" value="C:cell outer membrane"/>
    <property type="evidence" value="ECO:0007669"/>
    <property type="project" value="UniProtKB-SubCell"/>
</dbReference>
<feature type="domain" description="Surface lipoprotein assembly modifier C-terminal" evidence="8">
    <location>
        <begin position="178"/>
        <end position="467"/>
    </location>
</feature>
<evidence type="ECO:0000259" key="8">
    <source>
        <dbReference type="Pfam" id="PF04575"/>
    </source>
</evidence>
<dbReference type="InterPro" id="IPR011990">
    <property type="entry name" value="TPR-like_helical_dom_sf"/>
</dbReference>
<keyword evidence="4" id="KW-0732">Signal</keyword>
<comment type="subcellular location">
    <subcellularLocation>
        <location evidence="1">Cell outer membrane</location>
        <topology evidence="1">Multi-pass membrane protein</topology>
    </subcellularLocation>
</comment>
<evidence type="ECO:0000259" key="9">
    <source>
        <dbReference type="Pfam" id="PF24575"/>
    </source>
</evidence>
<name>A0A6N7Q6M9_9XANT</name>
<dbReference type="Proteomes" id="UP000437931">
    <property type="component" value="Unassembled WGS sequence"/>
</dbReference>
<evidence type="ECO:0000256" key="4">
    <source>
        <dbReference type="ARBA" id="ARBA00022729"/>
    </source>
</evidence>
<evidence type="ECO:0000256" key="1">
    <source>
        <dbReference type="ARBA" id="ARBA00004571"/>
    </source>
</evidence>
<evidence type="ECO:0000256" key="3">
    <source>
        <dbReference type="ARBA" id="ARBA00022692"/>
    </source>
</evidence>
<dbReference type="SUPFAM" id="SSF48452">
    <property type="entry name" value="TPR-like"/>
    <property type="match status" value="1"/>
</dbReference>
<evidence type="ECO:0000256" key="2">
    <source>
        <dbReference type="ARBA" id="ARBA00022452"/>
    </source>
</evidence>
<evidence type="ECO:0000256" key="6">
    <source>
        <dbReference type="ARBA" id="ARBA00023237"/>
    </source>
</evidence>
<dbReference type="Proteomes" id="UP000439314">
    <property type="component" value="Unassembled WGS sequence"/>
</dbReference>
<evidence type="ECO:0000313" key="10">
    <source>
        <dbReference type="EMBL" id="MRG99509.1"/>
    </source>
</evidence>
<dbReference type="EMBL" id="WJPM01000002">
    <property type="protein sequence ID" value="MRH73841.1"/>
    <property type="molecule type" value="Genomic_DNA"/>
</dbReference>
<protein>
    <submittedName>
        <fullName evidence="10">DUF560 domain-containing protein</fullName>
    </submittedName>
</protein>
<reference evidence="11" key="2">
    <citation type="journal article" date="2020" name="Plant Dis.">
        <title>A Grain Rot of Rice in Iran Caused by a Xanthomonas Strain Closely Related to X. sacchari.</title>
        <authorList>
            <person name="Mirghasempour S.A."/>
            <person name="Huang S."/>
            <person name="Studholme D.J."/>
            <person name="Brady C.L."/>
        </authorList>
    </citation>
    <scope>NUCLEOTIDE SEQUENCE</scope>
    <source>
        <strain evidence="11">SAM114</strain>
    </source>
</reference>
<proteinExistence type="inferred from homology"/>
<evidence type="ECO:0000313" key="11">
    <source>
        <dbReference type="EMBL" id="MRH73841.1"/>
    </source>
</evidence>
<dbReference type="InterPro" id="IPR057556">
    <property type="entry name" value="TPR_Slam"/>
</dbReference>